<feature type="region of interest" description="Disordered" evidence="2">
    <location>
        <begin position="1"/>
        <end position="28"/>
    </location>
</feature>
<evidence type="ECO:0000256" key="2">
    <source>
        <dbReference type="SAM" id="MobiDB-lite"/>
    </source>
</evidence>
<evidence type="ECO:0000256" key="1">
    <source>
        <dbReference type="SAM" id="Coils"/>
    </source>
</evidence>
<name>A0A2J6R5N4_HYAVF</name>
<gene>
    <name evidence="3" type="ORF">L207DRAFT_146872</name>
</gene>
<keyword evidence="1" id="KW-0175">Coiled coil</keyword>
<sequence length="230" mass="26854">MVQERTITERQDEINRLREEADTSHRKYKEDLANAQKRFDAEHSKRLQQERQIEDIWSRKVLKRNTKINDLENEIIALTRNFESLNQVEATTTPKIPDESAALANAETKIATMKERMRNGSKKYKALLDEKEGLETKLKERELDVNSQQKLILSLRSSEHSVQDQLEKARHQVTVQKDAEIASVQASLAEQVARNEALEEELKELRRQRQVHGTMVQGLNRRLNDRNSME</sequence>
<evidence type="ECO:0000313" key="4">
    <source>
        <dbReference type="Proteomes" id="UP000235786"/>
    </source>
</evidence>
<reference evidence="3 4" key="1">
    <citation type="submission" date="2016-04" db="EMBL/GenBank/DDBJ databases">
        <title>A degradative enzymes factory behind the ericoid mycorrhizal symbiosis.</title>
        <authorList>
            <consortium name="DOE Joint Genome Institute"/>
            <person name="Martino E."/>
            <person name="Morin E."/>
            <person name="Grelet G."/>
            <person name="Kuo A."/>
            <person name="Kohler A."/>
            <person name="Daghino S."/>
            <person name="Barry K."/>
            <person name="Choi C."/>
            <person name="Cichocki N."/>
            <person name="Clum A."/>
            <person name="Copeland A."/>
            <person name="Hainaut M."/>
            <person name="Haridas S."/>
            <person name="Labutti K."/>
            <person name="Lindquist E."/>
            <person name="Lipzen A."/>
            <person name="Khouja H.-R."/>
            <person name="Murat C."/>
            <person name="Ohm R."/>
            <person name="Olson A."/>
            <person name="Spatafora J."/>
            <person name="Veneault-Fourrey C."/>
            <person name="Henrissat B."/>
            <person name="Grigoriev I."/>
            <person name="Martin F."/>
            <person name="Perotto S."/>
        </authorList>
    </citation>
    <scope>NUCLEOTIDE SEQUENCE [LARGE SCALE GENOMIC DNA]</scope>
    <source>
        <strain evidence="3 4">F</strain>
    </source>
</reference>
<evidence type="ECO:0000313" key="3">
    <source>
        <dbReference type="EMBL" id="PMD33838.1"/>
    </source>
</evidence>
<protein>
    <submittedName>
        <fullName evidence="3">Uncharacterized protein</fullName>
    </submittedName>
</protein>
<dbReference type="AlphaFoldDB" id="A0A2J6R5N4"/>
<accession>A0A2J6R5N4</accession>
<keyword evidence="4" id="KW-1185">Reference proteome</keyword>
<proteinExistence type="predicted"/>
<feature type="coiled-coil region" evidence="1">
    <location>
        <begin position="181"/>
        <end position="215"/>
    </location>
</feature>
<feature type="coiled-coil region" evidence="1">
    <location>
        <begin position="68"/>
        <end position="144"/>
    </location>
</feature>
<dbReference type="OrthoDB" id="10591747at2759"/>
<organism evidence="3 4">
    <name type="scientific">Hyaloscypha variabilis (strain UAMH 11265 / GT02V1 / F)</name>
    <name type="common">Meliniomyces variabilis</name>
    <dbReference type="NCBI Taxonomy" id="1149755"/>
    <lineage>
        <taxon>Eukaryota</taxon>
        <taxon>Fungi</taxon>
        <taxon>Dikarya</taxon>
        <taxon>Ascomycota</taxon>
        <taxon>Pezizomycotina</taxon>
        <taxon>Leotiomycetes</taxon>
        <taxon>Helotiales</taxon>
        <taxon>Hyaloscyphaceae</taxon>
        <taxon>Hyaloscypha</taxon>
        <taxon>Hyaloscypha variabilis</taxon>
    </lineage>
</organism>
<dbReference type="EMBL" id="KZ613955">
    <property type="protein sequence ID" value="PMD33838.1"/>
    <property type="molecule type" value="Genomic_DNA"/>
</dbReference>
<dbReference type="Proteomes" id="UP000235786">
    <property type="component" value="Unassembled WGS sequence"/>
</dbReference>